<dbReference type="EMBL" id="VSRR010122647">
    <property type="protein sequence ID" value="MPD00378.1"/>
    <property type="molecule type" value="Genomic_DNA"/>
</dbReference>
<proteinExistence type="predicted"/>
<feature type="compositionally biased region" description="Polar residues" evidence="1">
    <location>
        <begin position="1"/>
        <end position="12"/>
    </location>
</feature>
<sequence length="68" mass="7837">MNGREQVSSLTRSPGRREWQPVAPPSRSPSLREGGATRCMNHQLGESSVNMRRAEGWKEKEEKEEWIK</sequence>
<gene>
    <name evidence="2" type="ORF">E2C01_095845</name>
</gene>
<comment type="caution">
    <text evidence="2">The sequence shown here is derived from an EMBL/GenBank/DDBJ whole genome shotgun (WGS) entry which is preliminary data.</text>
</comment>
<evidence type="ECO:0000313" key="2">
    <source>
        <dbReference type="EMBL" id="MPD00378.1"/>
    </source>
</evidence>
<feature type="compositionally biased region" description="Basic and acidic residues" evidence="1">
    <location>
        <begin position="52"/>
        <end position="68"/>
    </location>
</feature>
<keyword evidence="3" id="KW-1185">Reference proteome</keyword>
<evidence type="ECO:0000313" key="3">
    <source>
        <dbReference type="Proteomes" id="UP000324222"/>
    </source>
</evidence>
<protein>
    <submittedName>
        <fullName evidence="2">Uncharacterized protein</fullName>
    </submittedName>
</protein>
<name>A0A5B7K537_PORTR</name>
<accession>A0A5B7K537</accession>
<dbReference type="Proteomes" id="UP000324222">
    <property type="component" value="Unassembled WGS sequence"/>
</dbReference>
<organism evidence="2 3">
    <name type="scientific">Portunus trituberculatus</name>
    <name type="common">Swimming crab</name>
    <name type="synonym">Neptunus trituberculatus</name>
    <dbReference type="NCBI Taxonomy" id="210409"/>
    <lineage>
        <taxon>Eukaryota</taxon>
        <taxon>Metazoa</taxon>
        <taxon>Ecdysozoa</taxon>
        <taxon>Arthropoda</taxon>
        <taxon>Crustacea</taxon>
        <taxon>Multicrustacea</taxon>
        <taxon>Malacostraca</taxon>
        <taxon>Eumalacostraca</taxon>
        <taxon>Eucarida</taxon>
        <taxon>Decapoda</taxon>
        <taxon>Pleocyemata</taxon>
        <taxon>Brachyura</taxon>
        <taxon>Eubrachyura</taxon>
        <taxon>Portunoidea</taxon>
        <taxon>Portunidae</taxon>
        <taxon>Portuninae</taxon>
        <taxon>Portunus</taxon>
    </lineage>
</organism>
<reference evidence="2 3" key="1">
    <citation type="submission" date="2019-05" db="EMBL/GenBank/DDBJ databases">
        <title>Another draft genome of Portunus trituberculatus and its Hox gene families provides insights of decapod evolution.</title>
        <authorList>
            <person name="Jeong J.-H."/>
            <person name="Song I."/>
            <person name="Kim S."/>
            <person name="Choi T."/>
            <person name="Kim D."/>
            <person name="Ryu S."/>
            <person name="Kim W."/>
        </authorList>
    </citation>
    <scope>NUCLEOTIDE SEQUENCE [LARGE SCALE GENOMIC DNA]</scope>
    <source>
        <tissue evidence="2">Muscle</tissue>
    </source>
</reference>
<evidence type="ECO:0000256" key="1">
    <source>
        <dbReference type="SAM" id="MobiDB-lite"/>
    </source>
</evidence>
<feature type="region of interest" description="Disordered" evidence="1">
    <location>
        <begin position="1"/>
        <end position="68"/>
    </location>
</feature>
<dbReference type="AlphaFoldDB" id="A0A5B7K537"/>